<proteinExistence type="predicted"/>
<protein>
    <recommendedName>
        <fullName evidence="3">PD(D/E)XK endonuclease domain-containing protein</fullName>
    </recommendedName>
</protein>
<keyword evidence="2" id="KW-1185">Reference proteome</keyword>
<evidence type="ECO:0008006" key="3">
    <source>
        <dbReference type="Google" id="ProtNLM"/>
    </source>
</evidence>
<dbReference type="RefSeq" id="WP_159525332.1">
    <property type="nucleotide sequence ID" value="NZ_WUUU01000014.1"/>
</dbReference>
<sequence length="157" mass="17722">MSRARTPKEAGEAIEAEVIQRVPALQYVGDATAEWHDARVDGLLEPSERLPFVGVVVLERGTPVEIKAAQRRLNSGDRGRYFFRKRQHERLVRESAFYLFAVYQPRTEHVLAMLVVPATIIDGVLPDGWTSVTGDRAEEGYRQLAWSNLFDPTEVEG</sequence>
<comment type="caution">
    <text evidence="1">The sequence shown here is derived from an EMBL/GenBank/DDBJ whole genome shotgun (WGS) entry which is preliminary data.</text>
</comment>
<organism evidence="1 2">
    <name type="scientific">Halobacterium bonnevillei</name>
    <dbReference type="NCBI Taxonomy" id="2692200"/>
    <lineage>
        <taxon>Archaea</taxon>
        <taxon>Methanobacteriati</taxon>
        <taxon>Methanobacteriota</taxon>
        <taxon>Stenosarchaea group</taxon>
        <taxon>Halobacteria</taxon>
        <taxon>Halobacteriales</taxon>
        <taxon>Halobacteriaceae</taxon>
        <taxon>Halobacterium</taxon>
    </lineage>
</organism>
<reference evidence="1 2" key="1">
    <citation type="submission" date="2019-12" db="EMBL/GenBank/DDBJ databases">
        <title>Isolation and characterization of three novel carbon monoxide-oxidizing members of Halobacteria from salione crusts and soils.</title>
        <authorList>
            <person name="Myers M.R."/>
            <person name="King G.M."/>
        </authorList>
    </citation>
    <scope>NUCLEOTIDE SEQUENCE [LARGE SCALE GENOMIC DNA]</scope>
    <source>
        <strain evidence="1 2">PCN9</strain>
    </source>
</reference>
<accession>A0A6B0SLI6</accession>
<dbReference type="InterPro" id="IPR058715">
    <property type="entry name" value="PDDEXK_nuclease-rel"/>
</dbReference>
<name>A0A6B0SLI6_9EURY</name>
<dbReference type="OrthoDB" id="190864at2157"/>
<dbReference type="Proteomes" id="UP000471521">
    <property type="component" value="Unassembled WGS sequence"/>
</dbReference>
<evidence type="ECO:0000313" key="1">
    <source>
        <dbReference type="EMBL" id="MXR19760.1"/>
    </source>
</evidence>
<gene>
    <name evidence="1" type="ORF">GRX66_03750</name>
</gene>
<dbReference type="Pfam" id="PF25941">
    <property type="entry name" value="PDDEXK_16"/>
    <property type="match status" value="1"/>
</dbReference>
<dbReference type="EMBL" id="WUUU01000014">
    <property type="protein sequence ID" value="MXR19760.1"/>
    <property type="molecule type" value="Genomic_DNA"/>
</dbReference>
<evidence type="ECO:0000313" key="2">
    <source>
        <dbReference type="Proteomes" id="UP000471521"/>
    </source>
</evidence>
<dbReference type="AlphaFoldDB" id="A0A6B0SLI6"/>